<dbReference type="EMBL" id="JAYLVJ010000044">
    <property type="protein sequence ID" value="MEO1757907.1"/>
    <property type="molecule type" value="Genomic_DNA"/>
</dbReference>
<accession>A0ABV0E3U7</accession>
<reference evidence="1 2" key="1">
    <citation type="submission" date="2024-01" db="EMBL/GenBank/DDBJ databases">
        <title>The diversity of rhizobia nodulating Mimosa spp. in eleven states of Brazil covering several biomes is determined by host plant, location, and edaphic factors.</title>
        <authorList>
            <person name="Rouws L."/>
            <person name="Barauna A."/>
            <person name="Beukes C."/>
            <person name="De Faria S.M."/>
            <person name="Gross E."/>
            <person name="Dos Reis Junior F.B."/>
            <person name="Simon M."/>
            <person name="Maluk M."/>
            <person name="Odee D.W."/>
            <person name="Kenicer G."/>
            <person name="Young J.P.W."/>
            <person name="Reis V.M."/>
            <person name="Zilli J."/>
            <person name="James E.K."/>
        </authorList>
    </citation>
    <scope>NUCLEOTIDE SEQUENCE [LARGE SCALE GENOMIC DNA]</scope>
    <source>
        <strain evidence="1 2">JHI1651</strain>
    </source>
</reference>
<proteinExistence type="predicted"/>
<protein>
    <submittedName>
        <fullName evidence="1">Uncharacterized protein</fullName>
    </submittedName>
</protein>
<sequence>MRIDNLGRPVFAGESARAFNALDDYWHLLVRSTITKGKAEEVESAIQYALATRERQLDIGFMFLHNRATGNEYSDNPVFHLVRSTPWAVTDDMKIGALEGLIDSLRRLVIERTRIKGEPS</sequence>
<comment type="caution">
    <text evidence="1">The sequence shown here is derived from an EMBL/GenBank/DDBJ whole genome shotgun (WGS) entry which is preliminary data.</text>
</comment>
<evidence type="ECO:0000313" key="2">
    <source>
        <dbReference type="Proteomes" id="UP001462961"/>
    </source>
</evidence>
<keyword evidence="2" id="KW-1185">Reference proteome</keyword>
<evidence type="ECO:0000313" key="1">
    <source>
        <dbReference type="EMBL" id="MEO1757907.1"/>
    </source>
</evidence>
<organism evidence="1 2">
    <name type="scientific">Paraburkholderia caribensis</name>
    <dbReference type="NCBI Taxonomy" id="75105"/>
    <lineage>
        <taxon>Bacteria</taxon>
        <taxon>Pseudomonadati</taxon>
        <taxon>Pseudomonadota</taxon>
        <taxon>Betaproteobacteria</taxon>
        <taxon>Burkholderiales</taxon>
        <taxon>Burkholderiaceae</taxon>
        <taxon>Paraburkholderia</taxon>
    </lineage>
</organism>
<dbReference type="RefSeq" id="WP_146174497.1">
    <property type="nucleotide sequence ID" value="NZ_CP015959.1"/>
</dbReference>
<name>A0ABV0E3U7_9BURK</name>
<gene>
    <name evidence="1" type="ORF">VOI32_28710</name>
</gene>
<dbReference type="Proteomes" id="UP001462961">
    <property type="component" value="Unassembled WGS sequence"/>
</dbReference>